<keyword evidence="1" id="KW-1133">Transmembrane helix</keyword>
<proteinExistence type="predicted"/>
<accession>A0ABR4BX83</accession>
<feature type="transmembrane region" description="Helical" evidence="1">
    <location>
        <begin position="545"/>
        <end position="566"/>
    </location>
</feature>
<dbReference type="EMBL" id="JAZHXI010000017">
    <property type="protein sequence ID" value="KAL2062279.1"/>
    <property type="molecule type" value="Genomic_DNA"/>
</dbReference>
<feature type="transmembrane region" description="Helical" evidence="1">
    <location>
        <begin position="60"/>
        <end position="81"/>
    </location>
</feature>
<feature type="transmembrane region" description="Helical" evidence="1">
    <location>
        <begin position="101"/>
        <end position="118"/>
    </location>
</feature>
<organism evidence="2 3">
    <name type="scientific">Oculimacula yallundae</name>
    <dbReference type="NCBI Taxonomy" id="86028"/>
    <lineage>
        <taxon>Eukaryota</taxon>
        <taxon>Fungi</taxon>
        <taxon>Dikarya</taxon>
        <taxon>Ascomycota</taxon>
        <taxon>Pezizomycotina</taxon>
        <taxon>Leotiomycetes</taxon>
        <taxon>Helotiales</taxon>
        <taxon>Ploettnerulaceae</taxon>
        <taxon>Oculimacula</taxon>
    </lineage>
</organism>
<reference evidence="2 3" key="1">
    <citation type="journal article" date="2024" name="Commun. Biol.">
        <title>Comparative genomic analysis of thermophilic fungi reveals convergent evolutionary adaptations and gene losses.</title>
        <authorList>
            <person name="Steindorff A.S."/>
            <person name="Aguilar-Pontes M.V."/>
            <person name="Robinson A.J."/>
            <person name="Andreopoulos B."/>
            <person name="LaButti K."/>
            <person name="Kuo A."/>
            <person name="Mondo S."/>
            <person name="Riley R."/>
            <person name="Otillar R."/>
            <person name="Haridas S."/>
            <person name="Lipzen A."/>
            <person name="Grimwood J."/>
            <person name="Schmutz J."/>
            <person name="Clum A."/>
            <person name="Reid I.D."/>
            <person name="Moisan M.C."/>
            <person name="Butler G."/>
            <person name="Nguyen T.T.M."/>
            <person name="Dewar K."/>
            <person name="Conant G."/>
            <person name="Drula E."/>
            <person name="Henrissat B."/>
            <person name="Hansel C."/>
            <person name="Singer S."/>
            <person name="Hutchinson M.I."/>
            <person name="de Vries R.P."/>
            <person name="Natvig D.O."/>
            <person name="Powell A.J."/>
            <person name="Tsang A."/>
            <person name="Grigoriev I.V."/>
        </authorList>
    </citation>
    <scope>NUCLEOTIDE SEQUENCE [LARGE SCALE GENOMIC DNA]</scope>
    <source>
        <strain evidence="2 3">CBS 494.80</strain>
    </source>
</reference>
<evidence type="ECO:0000313" key="3">
    <source>
        <dbReference type="Proteomes" id="UP001595075"/>
    </source>
</evidence>
<name>A0ABR4BX83_9HELO</name>
<keyword evidence="3" id="KW-1185">Reference proteome</keyword>
<protein>
    <submittedName>
        <fullName evidence="2">Uncharacterized protein</fullName>
    </submittedName>
</protein>
<dbReference type="Proteomes" id="UP001595075">
    <property type="component" value="Unassembled WGS sequence"/>
</dbReference>
<keyword evidence="1" id="KW-0472">Membrane</keyword>
<gene>
    <name evidence="2" type="ORF">VTL71DRAFT_6545</name>
</gene>
<comment type="caution">
    <text evidence="2">The sequence shown here is derived from an EMBL/GenBank/DDBJ whole genome shotgun (WGS) entry which is preliminary data.</text>
</comment>
<evidence type="ECO:0000313" key="2">
    <source>
        <dbReference type="EMBL" id="KAL2062279.1"/>
    </source>
</evidence>
<sequence>MFHLSTRNVGSGFLNSRKPYKSIVTQLDTTGLADDASGVGELSDLRPRALKTNSSKIGGFLFDTLGIIAAIVILVFAVIGYSADQNVISEKERRVLEVSRVLSTAFPYIFALILGRALQSALAWRLEKGVDCLSFAYLSRSLTLGGAFTVPLHLRCVHWVPPILLIIWAFSPLGSQALLRFTSVQVRPMAPGTLTGFQYAYPGATYASICAACQVEAHNAVTMASFLSIETTGGRSQDAWGNIKIPMVDDNLETDPQGWVQLSEISKPQYTSLIGIPSEPFAVYMNTTFIMQSWYWQLENPSLWKNGTLGPLLTSSEKYAGSDKLSNYTSTNRLWQFALPERLNVTTTSSIPLTFEVTKVGVNINNSVTYKYGTNGPVDDLYYAIRLEASLTQKPVELNVSCVSTNCKVTAIRKVTMEASYNTELDRDYFNTRFLSHLSAAFPREHSGTESENVLQAYLFNPSKNPYASIKLPDSLYLTDFDAPTLARRLSQVINTHWIADNYFSNAAGSFDTDEVSGFLKGRVIRDTNLFQIDNLHVLRCDRTWFAILCISTLVMLAAAAAAPVLRSLCMANDTTDFLSAMILHNGGEIASGRTYLNANERARLIRNVRLKVGDGQPDDAVGKVIIGQEAHVSSFRSGRSYM</sequence>
<evidence type="ECO:0000256" key="1">
    <source>
        <dbReference type="SAM" id="Phobius"/>
    </source>
</evidence>
<keyword evidence="1" id="KW-0812">Transmembrane</keyword>